<keyword evidence="3" id="KW-1185">Reference proteome</keyword>
<protein>
    <submittedName>
        <fullName evidence="2">Uncharacterized protein</fullName>
    </submittedName>
</protein>
<feature type="compositionally biased region" description="Basic residues" evidence="1">
    <location>
        <begin position="11"/>
        <end position="23"/>
    </location>
</feature>
<dbReference type="InParanoid" id="A0A804KHZ4"/>
<sequence>MGTKWYDDGRRRRRRGMRQHAIRRFSGTGC</sequence>
<organism evidence="2 3">
    <name type="scientific">Musa acuminata subsp. malaccensis</name>
    <name type="common">Wild banana</name>
    <name type="synonym">Musa malaccensis</name>
    <dbReference type="NCBI Taxonomy" id="214687"/>
    <lineage>
        <taxon>Eukaryota</taxon>
        <taxon>Viridiplantae</taxon>
        <taxon>Streptophyta</taxon>
        <taxon>Embryophyta</taxon>
        <taxon>Tracheophyta</taxon>
        <taxon>Spermatophyta</taxon>
        <taxon>Magnoliopsida</taxon>
        <taxon>Liliopsida</taxon>
        <taxon>Zingiberales</taxon>
        <taxon>Musaceae</taxon>
        <taxon>Musa</taxon>
    </lineage>
</organism>
<reference evidence="2" key="1">
    <citation type="submission" date="2021-05" db="UniProtKB">
        <authorList>
            <consortium name="EnsemblPlants"/>
        </authorList>
    </citation>
    <scope>IDENTIFICATION</scope>
    <source>
        <strain evidence="2">subsp. malaccensis</strain>
    </source>
</reference>
<feature type="region of interest" description="Disordered" evidence="1">
    <location>
        <begin position="1"/>
        <end position="30"/>
    </location>
</feature>
<evidence type="ECO:0000256" key="1">
    <source>
        <dbReference type="SAM" id="MobiDB-lite"/>
    </source>
</evidence>
<evidence type="ECO:0000313" key="3">
    <source>
        <dbReference type="Proteomes" id="UP000012960"/>
    </source>
</evidence>
<evidence type="ECO:0000313" key="2">
    <source>
        <dbReference type="EnsemblPlants" id="Ma09_p10090.1"/>
    </source>
</evidence>
<dbReference type="Proteomes" id="UP000012960">
    <property type="component" value="Unplaced"/>
</dbReference>
<name>A0A804KHZ4_MUSAM</name>
<feature type="compositionally biased region" description="Basic and acidic residues" evidence="1">
    <location>
        <begin position="1"/>
        <end position="10"/>
    </location>
</feature>
<accession>A0A804KHZ4</accession>
<dbReference type="Gramene" id="Ma09_t10090.1">
    <property type="protein sequence ID" value="Ma09_p10090.1"/>
    <property type="gene ID" value="Ma09_g10090"/>
</dbReference>
<dbReference type="EnsemblPlants" id="Ma09_t10090.1">
    <property type="protein sequence ID" value="Ma09_p10090.1"/>
    <property type="gene ID" value="Ma09_g10090"/>
</dbReference>
<proteinExistence type="predicted"/>
<dbReference type="AlphaFoldDB" id="A0A804KHZ4"/>